<comment type="subcellular location">
    <subcellularLocation>
        <location evidence="1">Cytoplasm</location>
    </subcellularLocation>
</comment>
<evidence type="ECO:0000256" key="2">
    <source>
        <dbReference type="ARBA" id="ARBA00005369"/>
    </source>
</evidence>
<dbReference type="CDD" id="cd02440">
    <property type="entry name" value="AdoMet_MTases"/>
    <property type="match status" value="1"/>
</dbReference>
<keyword evidence="13" id="KW-1185">Reference proteome</keyword>
<gene>
    <name evidence="12" type="primary">tgmC</name>
    <name evidence="12" type="ORF">K7472_22930</name>
</gene>
<keyword evidence="6 12" id="KW-0489">Methyltransferase</keyword>
<reference evidence="12 13" key="1">
    <citation type="submission" date="2021-08" db="EMBL/GenBank/DDBJ databases">
        <title>Streptomyces sp. PTM05 isolated from lichen.</title>
        <authorList>
            <person name="Somphong A."/>
            <person name="Phongsopitanun W."/>
            <person name="Tanasupawat S."/>
        </authorList>
    </citation>
    <scope>NUCLEOTIDE SEQUENCE [LARGE SCALE GENOMIC DNA]</scope>
    <source>
        <strain evidence="12 13">Ptm05</strain>
    </source>
</reference>
<dbReference type="PANTHER" id="PTHR11579">
    <property type="entry name" value="PROTEIN-L-ISOASPARTATE O-METHYLTRANSFERASE"/>
    <property type="match status" value="1"/>
</dbReference>
<accession>A0ABS7QYA6</accession>
<dbReference type="PANTHER" id="PTHR11579:SF0">
    <property type="entry name" value="PROTEIN-L-ISOASPARTATE(D-ASPARTATE) O-METHYLTRANSFERASE"/>
    <property type="match status" value="1"/>
</dbReference>
<evidence type="ECO:0000256" key="4">
    <source>
        <dbReference type="ARBA" id="ARBA00013346"/>
    </source>
</evidence>
<comment type="similarity">
    <text evidence="2">Belongs to the methyltransferase superfamily. L-isoaspartyl/D-aspartyl protein methyltransferase family.</text>
</comment>
<dbReference type="NCBIfam" id="TIGR04188">
    <property type="entry name" value="methyltr_grsp"/>
    <property type="match status" value="1"/>
</dbReference>
<sequence length="378" mass="40224">MNNGQKQQTRWGLAEQACAEGSPWREAVATVPREVCLGDAVFRDEGGRWAVVRRPDVGDEAWLRMACLDRTWVTQVDGVHADDDAPEDLAGGPTCSSTRPSLVVRMLDLAGIAEGDQVLEVGTGTGYSTALLRHRLGADRVTSVECDPAIARRAADALRAFGPAPHLVVGDGLRGHAERAPYDALVATCAVRSLPYSWLAQIREGGTVVACLGGWMGASGIVRATVNADGGAQGRFSGEPGAFMPARPHAPGPRPDFFRYAGDVRECRVPPDELDHPGAALVAQLAAPSAELAYADGAPLLRDFGTGSQAWTERADEGWVVHQHGPLRLWDQVEDAIRRWRAAGAPGLDAFGVSISADNVQRVWLGNPDGPASWPLPV</sequence>
<dbReference type="GO" id="GO:0032259">
    <property type="term" value="P:methylation"/>
    <property type="evidence" value="ECO:0007669"/>
    <property type="project" value="UniProtKB-KW"/>
</dbReference>
<evidence type="ECO:0000256" key="8">
    <source>
        <dbReference type="ARBA" id="ARBA00022691"/>
    </source>
</evidence>
<name>A0ABS7QYA6_9ACTN</name>
<evidence type="ECO:0000313" key="13">
    <source>
        <dbReference type="Proteomes" id="UP001198565"/>
    </source>
</evidence>
<dbReference type="InterPro" id="IPR000682">
    <property type="entry name" value="PCMT"/>
</dbReference>
<dbReference type="EC" id="2.1.1.77" evidence="3"/>
<protein>
    <recommendedName>
        <fullName evidence="4">Protein-L-isoaspartate O-methyltransferase</fullName>
        <ecNumber evidence="3">2.1.1.77</ecNumber>
    </recommendedName>
    <alternativeName>
        <fullName evidence="11">L-isoaspartyl protein carboxyl methyltransferase</fullName>
    </alternativeName>
    <alternativeName>
        <fullName evidence="9">Protein L-isoaspartyl methyltransferase</fullName>
    </alternativeName>
    <alternativeName>
        <fullName evidence="10">Protein-beta-aspartate methyltransferase</fullName>
    </alternativeName>
</protein>
<dbReference type="Proteomes" id="UP001198565">
    <property type="component" value="Unassembled WGS sequence"/>
</dbReference>
<keyword evidence="5" id="KW-0963">Cytoplasm</keyword>
<evidence type="ECO:0000256" key="7">
    <source>
        <dbReference type="ARBA" id="ARBA00022679"/>
    </source>
</evidence>
<evidence type="ECO:0000256" key="11">
    <source>
        <dbReference type="ARBA" id="ARBA00031350"/>
    </source>
</evidence>
<evidence type="ECO:0000256" key="10">
    <source>
        <dbReference type="ARBA" id="ARBA00031323"/>
    </source>
</evidence>
<evidence type="ECO:0000256" key="5">
    <source>
        <dbReference type="ARBA" id="ARBA00022490"/>
    </source>
</evidence>
<dbReference type="GO" id="GO:0008168">
    <property type="term" value="F:methyltransferase activity"/>
    <property type="evidence" value="ECO:0007669"/>
    <property type="project" value="UniProtKB-KW"/>
</dbReference>
<comment type="caution">
    <text evidence="12">The sequence shown here is derived from an EMBL/GenBank/DDBJ whole genome shotgun (WGS) entry which is preliminary data.</text>
</comment>
<evidence type="ECO:0000256" key="9">
    <source>
        <dbReference type="ARBA" id="ARBA00030757"/>
    </source>
</evidence>
<keyword evidence="8" id="KW-0949">S-adenosyl-L-methionine</keyword>
<organism evidence="12 13">
    <name type="scientific">Streptantibioticus parmotrematis</name>
    <dbReference type="NCBI Taxonomy" id="2873249"/>
    <lineage>
        <taxon>Bacteria</taxon>
        <taxon>Bacillati</taxon>
        <taxon>Actinomycetota</taxon>
        <taxon>Actinomycetes</taxon>
        <taxon>Kitasatosporales</taxon>
        <taxon>Streptomycetaceae</taxon>
        <taxon>Streptantibioticus</taxon>
    </lineage>
</organism>
<dbReference type="RefSeq" id="WP_222980422.1">
    <property type="nucleotide sequence ID" value="NZ_JAINVZ010000018.1"/>
</dbReference>
<proteinExistence type="inferred from homology"/>
<dbReference type="Gene3D" id="3.40.50.150">
    <property type="entry name" value="Vaccinia Virus protein VP39"/>
    <property type="match status" value="1"/>
</dbReference>
<dbReference type="EMBL" id="JAINVZ010000018">
    <property type="protein sequence ID" value="MBY8887671.1"/>
    <property type="molecule type" value="Genomic_DNA"/>
</dbReference>
<evidence type="ECO:0000256" key="1">
    <source>
        <dbReference type="ARBA" id="ARBA00004496"/>
    </source>
</evidence>
<dbReference type="InterPro" id="IPR029063">
    <property type="entry name" value="SAM-dependent_MTases_sf"/>
</dbReference>
<evidence type="ECO:0000256" key="3">
    <source>
        <dbReference type="ARBA" id="ARBA00011890"/>
    </source>
</evidence>
<evidence type="ECO:0000256" key="6">
    <source>
        <dbReference type="ARBA" id="ARBA00022603"/>
    </source>
</evidence>
<evidence type="ECO:0000313" key="12">
    <source>
        <dbReference type="EMBL" id="MBY8887671.1"/>
    </source>
</evidence>
<dbReference type="SUPFAM" id="SSF53335">
    <property type="entry name" value="S-adenosyl-L-methionine-dependent methyltransferases"/>
    <property type="match status" value="1"/>
</dbReference>
<dbReference type="Pfam" id="PF01135">
    <property type="entry name" value="PCMT"/>
    <property type="match status" value="1"/>
</dbReference>
<dbReference type="InterPro" id="IPR026448">
    <property type="entry name" value="Methyltr_grasp"/>
</dbReference>
<keyword evidence="7" id="KW-0808">Transferase</keyword>